<dbReference type="PANTHER" id="PTHR11439">
    <property type="entry name" value="GAG-POL-RELATED RETROTRANSPOSON"/>
    <property type="match status" value="1"/>
</dbReference>
<gene>
    <name evidence="2" type="ORF">BJ554DRAFT_6802</name>
</gene>
<reference evidence="2 3" key="1">
    <citation type="journal article" name="Sci. Rep.">
        <title>Genome-scale phylogenetic analyses confirm Olpidium as the closest living zoosporic fungus to the non-flagellated, terrestrial fungi.</title>
        <authorList>
            <person name="Chang Y."/>
            <person name="Rochon D."/>
            <person name="Sekimoto S."/>
            <person name="Wang Y."/>
            <person name="Chovatia M."/>
            <person name="Sandor L."/>
            <person name="Salamov A."/>
            <person name="Grigoriev I.V."/>
            <person name="Stajich J.E."/>
            <person name="Spatafora J.W."/>
        </authorList>
    </citation>
    <scope>NUCLEOTIDE SEQUENCE [LARGE SCALE GENOMIC DNA]</scope>
    <source>
        <strain evidence="2">S191</strain>
    </source>
</reference>
<evidence type="ECO:0000313" key="2">
    <source>
        <dbReference type="EMBL" id="KAG5461063.1"/>
    </source>
</evidence>
<proteinExistence type="predicted"/>
<sequence>MQIEQYQLDDQSATPHLPAEPPRIHVEPRTYAEAVTSADSDAWKEAMPKLLTFVLGIQVLRTETGIYLQIYLQQEHYIGQVLERFHHSKANPEATPLDPSAISSLRPRTSTASAAECAQYGQLLGALNYLATRTRPDIATAIFFLARFMSNPAPEHWSALKRVLRYLAGTQHHGLHYPKASKSTTINAFSDSDWACSAADRHSITGYLICHGEGPIVWRSGRQSCIAQSSCEAEVMASTEACREIAWRPQIFNGIYINDTHRDGLAPQLLYMDNQGAEEIANDPVRLSKRSKHMELRHLYVRECVSKQLIKIQHVASAENLAVGFTKRLRTPAFLSWRDQINVREAPHTSSQGRGSRQDIEDG</sequence>
<evidence type="ECO:0000313" key="3">
    <source>
        <dbReference type="Proteomes" id="UP000673691"/>
    </source>
</evidence>
<dbReference type="PANTHER" id="PTHR11439:SF440">
    <property type="entry name" value="INTEGRASE CATALYTIC DOMAIN-CONTAINING PROTEIN"/>
    <property type="match status" value="1"/>
</dbReference>
<evidence type="ECO:0000256" key="1">
    <source>
        <dbReference type="SAM" id="MobiDB-lite"/>
    </source>
</evidence>
<dbReference type="Proteomes" id="UP000673691">
    <property type="component" value="Unassembled WGS sequence"/>
</dbReference>
<dbReference type="EMBL" id="JAEFCI010004262">
    <property type="protein sequence ID" value="KAG5461063.1"/>
    <property type="molecule type" value="Genomic_DNA"/>
</dbReference>
<feature type="region of interest" description="Disordered" evidence="1">
    <location>
        <begin position="1"/>
        <end position="23"/>
    </location>
</feature>
<accession>A0A8H8DJV3</accession>
<organism evidence="2 3">
    <name type="scientific">Olpidium bornovanus</name>
    <dbReference type="NCBI Taxonomy" id="278681"/>
    <lineage>
        <taxon>Eukaryota</taxon>
        <taxon>Fungi</taxon>
        <taxon>Fungi incertae sedis</taxon>
        <taxon>Olpidiomycota</taxon>
        <taxon>Olpidiomycotina</taxon>
        <taxon>Olpidiomycetes</taxon>
        <taxon>Olpidiales</taxon>
        <taxon>Olpidiaceae</taxon>
        <taxon>Olpidium</taxon>
    </lineage>
</organism>
<comment type="caution">
    <text evidence="2">The sequence shown here is derived from an EMBL/GenBank/DDBJ whole genome shotgun (WGS) entry which is preliminary data.</text>
</comment>
<dbReference type="AlphaFoldDB" id="A0A8H8DJV3"/>
<dbReference type="OrthoDB" id="3344688at2759"/>
<keyword evidence="3" id="KW-1185">Reference proteome</keyword>
<protein>
    <recommendedName>
        <fullName evidence="4">Reverse transcriptase Ty1/copia-type domain-containing protein</fullName>
    </recommendedName>
</protein>
<evidence type="ECO:0008006" key="4">
    <source>
        <dbReference type="Google" id="ProtNLM"/>
    </source>
</evidence>
<feature type="compositionally biased region" description="Polar residues" evidence="1">
    <location>
        <begin position="1"/>
        <end position="14"/>
    </location>
</feature>
<dbReference type="CDD" id="cd09272">
    <property type="entry name" value="RNase_HI_RT_Ty1"/>
    <property type="match status" value="1"/>
</dbReference>
<name>A0A8H8DJV3_9FUNG</name>